<feature type="transmembrane region" description="Helical" evidence="7">
    <location>
        <begin position="283"/>
        <end position="306"/>
    </location>
</feature>
<dbReference type="NCBIfam" id="TIGR00813">
    <property type="entry name" value="sss"/>
    <property type="match status" value="1"/>
</dbReference>
<dbReference type="InterPro" id="IPR001734">
    <property type="entry name" value="Na/solute_symporter"/>
</dbReference>
<accession>A0A0H2YTE9</accession>
<keyword evidence="9" id="KW-1185">Reference proteome</keyword>
<protein>
    <submittedName>
        <fullName evidence="8">Sodium/solute symporter family protein</fullName>
    </submittedName>
</protein>
<feature type="transmembrane region" description="Helical" evidence="7">
    <location>
        <begin position="243"/>
        <end position="262"/>
    </location>
</feature>
<feature type="transmembrane region" description="Helical" evidence="7">
    <location>
        <begin position="383"/>
        <end position="401"/>
    </location>
</feature>
<evidence type="ECO:0000256" key="2">
    <source>
        <dbReference type="ARBA" id="ARBA00006434"/>
    </source>
</evidence>
<comment type="similarity">
    <text evidence="2 6">Belongs to the sodium:solute symporter (SSF) (TC 2.A.21) family.</text>
</comment>
<dbReference type="PANTHER" id="PTHR11819:SF195">
    <property type="entry name" value="SODIUM_GLUCOSE COTRANSPORTER 4"/>
    <property type="match status" value="1"/>
</dbReference>
<sequence>MFIFLSFAIFLVAVFAIAWYKAKGTDNTETATGYFLAGRGLSGPVIAATMILTNLSTEQIIGLNGQSYATNMGPMAWEVTSCVALITLALIFLPRYLKGGITTIPDYLEERFDSTTKRIVSILFLVSYVVTYIPTVLYSGGLVLNQIFGISDLLGISTFQAVALTGFLLGVVGAIYTVLGGMKLAAFSDTVNGIGLLIGGLLVPILGILLLGNGDFVGGFEIIIATPEKLNAINPANAQSPLIPWPVLFTGLLFNNLFYWCTNQSIVQKALGASSLKEAQKGAILAGLIKVLTPAILVFPGIIAFAKYGDALPNADMAYPTLLLDVLPKPLLGIFAAILFGAAMSSLNGAMNSSSTLFTLDLYKPIINPEASDKQLVKVGQKFIIVVSVISVIVAPFILYAPSGLYNFLQECNGYFNVPILACVIVGFFTKRVPSLAAKAVFVVHIVLYTLSKFFLSDIHFLYVLGVLLPIGVIVMLIIGKIKPRETDFVQADKALIDMTPWKYAKPASLAVVLVMAFIYLLFSPIGLA</sequence>
<dbReference type="InterPro" id="IPR038377">
    <property type="entry name" value="Na/Glc_symporter_sf"/>
</dbReference>
<evidence type="ECO:0000256" key="5">
    <source>
        <dbReference type="ARBA" id="ARBA00023136"/>
    </source>
</evidence>
<dbReference type="AlphaFoldDB" id="A0A0H2YTE9"/>
<dbReference type="eggNOG" id="COG4146">
    <property type="taxonomic scope" value="Bacteria"/>
</dbReference>
<dbReference type="Gene3D" id="1.20.1730.10">
    <property type="entry name" value="Sodium/glucose cotransporter"/>
    <property type="match status" value="1"/>
</dbReference>
<dbReference type="GO" id="GO:0005886">
    <property type="term" value="C:plasma membrane"/>
    <property type="evidence" value="ECO:0007669"/>
    <property type="project" value="TreeGrafter"/>
</dbReference>
<feature type="transmembrane region" description="Helical" evidence="7">
    <location>
        <begin position="191"/>
        <end position="211"/>
    </location>
</feature>
<dbReference type="STRING" id="195103.CPF_0087"/>
<reference evidence="8 9" key="1">
    <citation type="journal article" date="2006" name="Genome Res.">
        <title>Skewed genomic variability in strains of the toxigenic bacterial pathogen, Clostridium perfringens.</title>
        <authorList>
            <person name="Myers G.S."/>
            <person name="Rasko D.A."/>
            <person name="Cheung J.K."/>
            <person name="Ravel J."/>
            <person name="Seshadri R."/>
            <person name="Deboy R.T."/>
            <person name="Ren Q."/>
            <person name="Varga J."/>
            <person name="Awad M.M."/>
            <person name="Brinkac L.M."/>
            <person name="Daugherty S.C."/>
            <person name="Haft D.H."/>
            <person name="Dodson R.J."/>
            <person name="Madupu R."/>
            <person name="Nelson W.C."/>
            <person name="Rosovitz M.J."/>
            <person name="Sullivan S.A."/>
            <person name="Khouri H."/>
            <person name="Dimitrov G.I."/>
            <person name="Watkins K.L."/>
            <person name="Mulligan S."/>
            <person name="Benton J."/>
            <person name="Radune D."/>
            <person name="Fisher D.J."/>
            <person name="Atkins H.S."/>
            <person name="Hiscox T."/>
            <person name="Jost B.H."/>
            <person name="Billington S.J."/>
            <person name="Songer J.G."/>
            <person name="McClane B.A."/>
            <person name="Titball R.W."/>
            <person name="Rood J.I."/>
            <person name="Melville S.B."/>
            <person name="Paulsen I.T."/>
        </authorList>
    </citation>
    <scope>NUCLEOTIDE SEQUENCE [LARGE SCALE GENOMIC DNA]</scope>
    <source>
        <strain evidence="9">ATCC 13124 / DSM 756 / JCM 1290 / NCIMB 6125 / NCTC 8237 / S 107 / Type A</strain>
    </source>
</reference>
<organism evidence="8 9">
    <name type="scientific">Clostridium perfringens (strain ATCC 13124 / DSM 756 / JCM 1290 / NCIMB 6125 / NCTC 8237 / Type A)</name>
    <dbReference type="NCBI Taxonomy" id="195103"/>
    <lineage>
        <taxon>Bacteria</taxon>
        <taxon>Bacillati</taxon>
        <taxon>Bacillota</taxon>
        <taxon>Clostridia</taxon>
        <taxon>Eubacteriales</taxon>
        <taxon>Clostridiaceae</taxon>
        <taxon>Clostridium</taxon>
    </lineage>
</organism>
<keyword evidence="5 7" id="KW-0472">Membrane</keyword>
<dbReference type="PANTHER" id="PTHR11819">
    <property type="entry name" value="SOLUTE CARRIER FAMILY 5"/>
    <property type="match status" value="1"/>
</dbReference>
<dbReference type="HOGENOM" id="CLU_018808_9_3_9"/>
<dbReference type="GO" id="GO:0005412">
    <property type="term" value="F:D-glucose:sodium symporter activity"/>
    <property type="evidence" value="ECO:0007669"/>
    <property type="project" value="TreeGrafter"/>
</dbReference>
<evidence type="ECO:0000256" key="7">
    <source>
        <dbReference type="SAM" id="Phobius"/>
    </source>
</evidence>
<dbReference type="KEGG" id="cpf:CPF_0087"/>
<dbReference type="Proteomes" id="UP000001823">
    <property type="component" value="Chromosome"/>
</dbReference>
<dbReference type="RefSeq" id="WP_003448574.1">
    <property type="nucleotide sequence ID" value="NC_008261.1"/>
</dbReference>
<dbReference type="Pfam" id="PF00474">
    <property type="entry name" value="SSF"/>
    <property type="match status" value="1"/>
</dbReference>
<evidence type="ECO:0000256" key="4">
    <source>
        <dbReference type="ARBA" id="ARBA00022989"/>
    </source>
</evidence>
<feature type="transmembrane region" description="Helical" evidence="7">
    <location>
        <begin position="158"/>
        <end position="179"/>
    </location>
</feature>
<feature type="transmembrane region" description="Helical" evidence="7">
    <location>
        <begin position="326"/>
        <end position="347"/>
    </location>
</feature>
<dbReference type="NCBIfam" id="NF007790">
    <property type="entry name" value="PRK10484.1"/>
    <property type="match status" value="1"/>
</dbReference>
<name>A0A0H2YTE9_CLOP1</name>
<evidence type="ECO:0000313" key="9">
    <source>
        <dbReference type="Proteomes" id="UP000001823"/>
    </source>
</evidence>
<proteinExistence type="inferred from homology"/>
<evidence type="ECO:0000256" key="1">
    <source>
        <dbReference type="ARBA" id="ARBA00004141"/>
    </source>
</evidence>
<feature type="transmembrane region" description="Helical" evidence="7">
    <location>
        <begin position="118"/>
        <end position="138"/>
    </location>
</feature>
<evidence type="ECO:0000256" key="3">
    <source>
        <dbReference type="ARBA" id="ARBA00022692"/>
    </source>
</evidence>
<feature type="transmembrane region" description="Helical" evidence="7">
    <location>
        <begin position="508"/>
        <end position="528"/>
    </location>
</feature>
<dbReference type="PROSITE" id="PS50283">
    <property type="entry name" value="NA_SOLUT_SYMP_3"/>
    <property type="match status" value="1"/>
</dbReference>
<keyword evidence="3 7" id="KW-0812">Transmembrane</keyword>
<comment type="subcellular location">
    <subcellularLocation>
        <location evidence="1">Membrane</location>
        <topology evidence="1">Multi-pass membrane protein</topology>
    </subcellularLocation>
</comment>
<gene>
    <name evidence="8" type="ordered locus">CPF_0087</name>
</gene>
<dbReference type="PaxDb" id="195103-CPF_0087"/>
<dbReference type="CDD" id="cd10328">
    <property type="entry name" value="SLC5sbd_YidK"/>
    <property type="match status" value="1"/>
</dbReference>
<evidence type="ECO:0000256" key="6">
    <source>
        <dbReference type="RuleBase" id="RU362091"/>
    </source>
</evidence>
<feature type="transmembrane region" description="Helical" evidence="7">
    <location>
        <begin position="461"/>
        <end position="479"/>
    </location>
</feature>
<evidence type="ECO:0000313" key="8">
    <source>
        <dbReference type="EMBL" id="ABG83799.1"/>
    </source>
</evidence>
<keyword evidence="4 7" id="KW-1133">Transmembrane helix</keyword>
<feature type="transmembrane region" description="Helical" evidence="7">
    <location>
        <begin position="75"/>
        <end position="97"/>
    </location>
</feature>
<dbReference type="EMBL" id="CP000246">
    <property type="protein sequence ID" value="ABG83799.1"/>
    <property type="molecule type" value="Genomic_DNA"/>
</dbReference>